<evidence type="ECO:0000313" key="2">
    <source>
        <dbReference type="EMBL" id="CCA24230.1"/>
    </source>
</evidence>
<name>F0WSB1_9STRA</name>
<gene>
    <name evidence="2" type="primary">AlNc14C228G9250</name>
    <name evidence="2" type="ORF">ALNC14_103740</name>
</gene>
<feature type="signal peptide" evidence="1">
    <location>
        <begin position="1"/>
        <end position="21"/>
    </location>
</feature>
<protein>
    <submittedName>
        <fullName evidence="2">AlNc14C228G9250 protein</fullName>
    </submittedName>
</protein>
<dbReference type="EMBL" id="FR824273">
    <property type="protein sequence ID" value="CCA24230.1"/>
    <property type="molecule type" value="Genomic_DNA"/>
</dbReference>
<reference evidence="2" key="2">
    <citation type="submission" date="2011-02" db="EMBL/GenBank/DDBJ databases">
        <authorList>
            <person name="MacLean D."/>
        </authorList>
    </citation>
    <scope>NUCLEOTIDE SEQUENCE</scope>
</reference>
<evidence type="ECO:0000256" key="1">
    <source>
        <dbReference type="SAM" id="SignalP"/>
    </source>
</evidence>
<reference evidence="2" key="1">
    <citation type="journal article" date="2011" name="PLoS Biol.">
        <title>Gene gain and loss during evolution of obligate parasitism in the white rust pathogen of Arabidopsis thaliana.</title>
        <authorList>
            <person name="Kemen E."/>
            <person name="Gardiner A."/>
            <person name="Schultz-Larsen T."/>
            <person name="Kemen A.C."/>
            <person name="Balmuth A.L."/>
            <person name="Robert-Seilaniantz A."/>
            <person name="Bailey K."/>
            <person name="Holub E."/>
            <person name="Studholme D.J."/>
            <person name="Maclean D."/>
            <person name="Jones J.D."/>
        </authorList>
    </citation>
    <scope>NUCLEOTIDE SEQUENCE</scope>
</reference>
<feature type="chain" id="PRO_5003259595" evidence="1">
    <location>
        <begin position="22"/>
        <end position="419"/>
    </location>
</feature>
<proteinExistence type="predicted"/>
<dbReference type="AlphaFoldDB" id="F0WSB1"/>
<dbReference type="HOGENOM" id="CLU_656230_0_0_1"/>
<accession>F0WSB1</accession>
<keyword evidence="1" id="KW-0732">Signal</keyword>
<sequence>MSWLTFSLLILTLLLSTGTAAQQNYKSTVSGIFAVHDRTDDYSFCHHCLVRSLGIIQIRLVGVKGRIRLKTANTNFYSKETGNCGRCQSHTIQYAESGLALHSDSLTVWTYHLYYLSNARSAELCVFSSQHESTYILEKCKRTFCAVILEWNLAECQKIDAAFPRHRKLAVIQKERLDGERLVRLLEKIAWNRMPNAFKTIELSKEDQHKMKGILRTLSGGKVKCLMFKSSRNQMWRCFNCLFKDNGNACLVLDLSLTSFIVVTDNVPEHSCHICKIEDTIEFEECLDFLHEHKMSSEAHRHLVSISDLDPLEGTCIILYHESTLKVACVRCIQSILVTSKKADETTPFSSLLEASEFTTKITLEFLKETLHCHKVRVCRNIQILPHSFCSEHRAFSPRATSEPQHHFRKPFTIHIISE</sequence>
<organism evidence="2">
    <name type="scientific">Albugo laibachii Nc14</name>
    <dbReference type="NCBI Taxonomy" id="890382"/>
    <lineage>
        <taxon>Eukaryota</taxon>
        <taxon>Sar</taxon>
        <taxon>Stramenopiles</taxon>
        <taxon>Oomycota</taxon>
        <taxon>Peronosporomycetes</taxon>
        <taxon>Albuginales</taxon>
        <taxon>Albuginaceae</taxon>
        <taxon>Albugo</taxon>
    </lineage>
</organism>